<comment type="caution">
    <text evidence="1">The sequence shown here is derived from an EMBL/GenBank/DDBJ whole genome shotgun (WGS) entry which is preliminary data.</text>
</comment>
<dbReference type="Proteomes" id="UP000053060">
    <property type="component" value="Unassembled WGS sequence"/>
</dbReference>
<dbReference type="AlphaFoldDB" id="A0A0V9UEU2"/>
<evidence type="ECO:0008006" key="3">
    <source>
        <dbReference type="Google" id="ProtNLM"/>
    </source>
</evidence>
<dbReference type="PATRIC" id="fig|1441730.3.peg.4841"/>
<name>A0A0V9UEU2_9NOCA</name>
<dbReference type="EMBL" id="AZXY01000015">
    <property type="protein sequence ID" value="KSZ56491.1"/>
    <property type="molecule type" value="Genomic_DNA"/>
</dbReference>
<accession>A0A0V9UEU2</accession>
<gene>
    <name evidence="1" type="ORF">Z045_23125</name>
</gene>
<proteinExistence type="predicted"/>
<protein>
    <recommendedName>
        <fullName evidence="3">Nitroreductase</fullName>
    </recommendedName>
</protein>
<evidence type="ECO:0000313" key="2">
    <source>
        <dbReference type="Proteomes" id="UP000053060"/>
    </source>
</evidence>
<dbReference type="InterPro" id="IPR012349">
    <property type="entry name" value="Split_barrel_FMN-bd"/>
</dbReference>
<organism evidence="1 2">
    <name type="scientific">Rhodococcus pyridinivorans KG-16</name>
    <dbReference type="NCBI Taxonomy" id="1441730"/>
    <lineage>
        <taxon>Bacteria</taxon>
        <taxon>Bacillati</taxon>
        <taxon>Actinomycetota</taxon>
        <taxon>Actinomycetes</taxon>
        <taxon>Mycobacteriales</taxon>
        <taxon>Nocardiaceae</taxon>
        <taxon>Rhodococcus</taxon>
    </lineage>
</organism>
<sequence length="117" mass="12660">MTIAGSLFRLAGPFNSMVMGAAGLPVIGNRIRNYVAPITYTGRKSGRKITLPISYRRSGDSVTIGVAMPDEKSWWRNFLGAGAPMSIQLDDKGRTGHAVATRDERGRVEVVLQLDPA</sequence>
<dbReference type="RefSeq" id="WP_060654408.1">
    <property type="nucleotide sequence ID" value="NZ_AZXY01000015.1"/>
</dbReference>
<reference evidence="1 2" key="2">
    <citation type="journal article" date="2016" name="Genome Announc.">
        <title>Draft Genome Sequence of a Versatile Hydrocarbon-Degrading Bacterium, Rhodococcus pyridinivorans Strain KG-16, Collected from Oil Fields in India.</title>
        <authorList>
            <person name="Aggarwal R.K."/>
            <person name="Dawar C."/>
            <person name="Phanindranath R."/>
            <person name="Mutnuri L."/>
            <person name="Dayal A.M."/>
        </authorList>
    </citation>
    <scope>NUCLEOTIDE SEQUENCE [LARGE SCALE GENOMIC DNA]</scope>
    <source>
        <strain evidence="1 2">KG-16</strain>
    </source>
</reference>
<evidence type="ECO:0000313" key="1">
    <source>
        <dbReference type="EMBL" id="KSZ56491.1"/>
    </source>
</evidence>
<reference evidence="2" key="1">
    <citation type="submission" date="2015-01" db="EMBL/GenBank/DDBJ databases">
        <title>Draft genome sequence of Rhodococcus pyridinivorans strain KG-16, a hydrocarbon-degrading bacterium.</title>
        <authorList>
            <person name="Aggarwal R.K."/>
            <person name="Dawar C."/>
        </authorList>
    </citation>
    <scope>NUCLEOTIDE SEQUENCE [LARGE SCALE GENOMIC DNA]</scope>
    <source>
        <strain evidence="2">KG-16</strain>
    </source>
</reference>
<dbReference type="Gene3D" id="2.30.110.10">
    <property type="entry name" value="Electron Transport, Fmn-binding Protein, Chain A"/>
    <property type="match status" value="1"/>
</dbReference>